<dbReference type="Proteomes" id="UP000053257">
    <property type="component" value="Unassembled WGS sequence"/>
</dbReference>
<dbReference type="CDD" id="cd00056">
    <property type="entry name" value="ENDO3c"/>
    <property type="match status" value="1"/>
</dbReference>
<dbReference type="AlphaFoldDB" id="A0A0C3S1N7"/>
<evidence type="ECO:0000256" key="3">
    <source>
        <dbReference type="ARBA" id="ARBA00022763"/>
    </source>
</evidence>
<evidence type="ECO:0000313" key="13">
    <source>
        <dbReference type="Proteomes" id="UP000053257"/>
    </source>
</evidence>
<dbReference type="EC" id="4.2.99.18" evidence="2"/>
<keyword evidence="8" id="KW-0326">Glycosidase</keyword>
<organism evidence="12 13">
    <name type="scientific">Phlebiopsis gigantea (strain 11061_1 CR5-6)</name>
    <name type="common">White-rot fungus</name>
    <name type="synonym">Peniophora gigantea</name>
    <dbReference type="NCBI Taxonomy" id="745531"/>
    <lineage>
        <taxon>Eukaryota</taxon>
        <taxon>Fungi</taxon>
        <taxon>Dikarya</taxon>
        <taxon>Basidiomycota</taxon>
        <taxon>Agaricomycotina</taxon>
        <taxon>Agaricomycetes</taxon>
        <taxon>Polyporales</taxon>
        <taxon>Phanerochaetaceae</taxon>
        <taxon>Phlebiopsis</taxon>
    </lineage>
</organism>
<dbReference type="InterPro" id="IPR012904">
    <property type="entry name" value="OGG_N"/>
</dbReference>
<dbReference type="GO" id="GO:0034039">
    <property type="term" value="F:8-oxo-7,8-dihydroguanine DNA N-glycosylase activity"/>
    <property type="evidence" value="ECO:0007669"/>
    <property type="project" value="TreeGrafter"/>
</dbReference>
<dbReference type="InterPro" id="IPR023170">
    <property type="entry name" value="HhH_base_excis_C"/>
</dbReference>
<name>A0A0C3S1N7_PHLG1</name>
<dbReference type="SUPFAM" id="SSF48150">
    <property type="entry name" value="DNA-glycosylase"/>
    <property type="match status" value="1"/>
</dbReference>
<keyword evidence="5" id="KW-0234">DNA repair</keyword>
<evidence type="ECO:0000256" key="8">
    <source>
        <dbReference type="ARBA" id="ARBA00023295"/>
    </source>
</evidence>
<feature type="chain" id="PRO_5002181175" description="DNA-(apurinic or apyrimidinic site) lyase" evidence="10">
    <location>
        <begin position="25"/>
        <end position="345"/>
    </location>
</feature>
<feature type="signal peptide" evidence="10">
    <location>
        <begin position="1"/>
        <end position="24"/>
    </location>
</feature>
<dbReference type="Gene3D" id="1.10.1670.10">
    <property type="entry name" value="Helix-hairpin-Helix base-excision DNA repair enzymes (C-terminal)"/>
    <property type="match status" value="1"/>
</dbReference>
<evidence type="ECO:0000256" key="6">
    <source>
        <dbReference type="ARBA" id="ARBA00023239"/>
    </source>
</evidence>
<reference evidence="12 13" key="1">
    <citation type="journal article" date="2014" name="PLoS Genet.">
        <title>Analysis of the Phlebiopsis gigantea genome, transcriptome and secretome provides insight into its pioneer colonization strategies of wood.</title>
        <authorList>
            <person name="Hori C."/>
            <person name="Ishida T."/>
            <person name="Igarashi K."/>
            <person name="Samejima M."/>
            <person name="Suzuki H."/>
            <person name="Master E."/>
            <person name="Ferreira P."/>
            <person name="Ruiz-Duenas F.J."/>
            <person name="Held B."/>
            <person name="Canessa P."/>
            <person name="Larrondo L.F."/>
            <person name="Schmoll M."/>
            <person name="Druzhinina I.S."/>
            <person name="Kubicek C.P."/>
            <person name="Gaskell J.A."/>
            <person name="Kersten P."/>
            <person name="St John F."/>
            <person name="Glasner J."/>
            <person name="Sabat G."/>
            <person name="Splinter BonDurant S."/>
            <person name="Syed K."/>
            <person name="Yadav J."/>
            <person name="Mgbeahuruike A.C."/>
            <person name="Kovalchuk A."/>
            <person name="Asiegbu F.O."/>
            <person name="Lackner G."/>
            <person name="Hoffmeister D."/>
            <person name="Rencoret J."/>
            <person name="Gutierrez A."/>
            <person name="Sun H."/>
            <person name="Lindquist E."/>
            <person name="Barry K."/>
            <person name="Riley R."/>
            <person name="Grigoriev I.V."/>
            <person name="Henrissat B."/>
            <person name="Kues U."/>
            <person name="Berka R.M."/>
            <person name="Martinez A.T."/>
            <person name="Covert S.F."/>
            <person name="Blanchette R.A."/>
            <person name="Cullen D."/>
        </authorList>
    </citation>
    <scope>NUCLEOTIDE SEQUENCE [LARGE SCALE GENOMIC DNA]</scope>
    <source>
        <strain evidence="12 13">11061_1 CR5-6</strain>
    </source>
</reference>
<evidence type="ECO:0000313" key="12">
    <source>
        <dbReference type="EMBL" id="KIP09076.1"/>
    </source>
</evidence>
<dbReference type="InterPro" id="IPR003265">
    <property type="entry name" value="HhH-GPD_domain"/>
</dbReference>
<evidence type="ECO:0000256" key="1">
    <source>
        <dbReference type="ARBA" id="ARBA00010679"/>
    </source>
</evidence>
<evidence type="ECO:0000256" key="2">
    <source>
        <dbReference type="ARBA" id="ARBA00012720"/>
    </source>
</evidence>
<dbReference type="SMART" id="SM00478">
    <property type="entry name" value="ENDO3c"/>
    <property type="match status" value="1"/>
</dbReference>
<keyword evidence="10" id="KW-0732">Signal</keyword>
<evidence type="ECO:0000256" key="10">
    <source>
        <dbReference type="SAM" id="SignalP"/>
    </source>
</evidence>
<dbReference type="Pfam" id="PF00730">
    <property type="entry name" value="HhH-GPD"/>
    <property type="match status" value="1"/>
</dbReference>
<protein>
    <recommendedName>
        <fullName evidence="2">DNA-(apurinic or apyrimidinic site) lyase</fullName>
        <ecNumber evidence="2">4.2.99.18</ecNumber>
    </recommendedName>
</protein>
<dbReference type="Pfam" id="PF07934">
    <property type="entry name" value="OGG_N"/>
    <property type="match status" value="1"/>
</dbReference>
<keyword evidence="13" id="KW-1185">Reference proteome</keyword>
<proteinExistence type="inferred from homology"/>
<dbReference type="PANTHER" id="PTHR10242">
    <property type="entry name" value="8-OXOGUANINE DNA GLYCOSYLASE"/>
    <property type="match status" value="1"/>
</dbReference>
<keyword evidence="4" id="KW-0378">Hydrolase</keyword>
<keyword evidence="3" id="KW-0227">DNA damage</keyword>
<dbReference type="GO" id="GO:0006285">
    <property type="term" value="P:base-excision repair, AP site formation"/>
    <property type="evidence" value="ECO:0007669"/>
    <property type="project" value="UniProtKB-ARBA"/>
</dbReference>
<sequence length="345" mass="38564">MASTTPFTIGFRMLPLPLAQLSLATVLQCGQSFRWSVFPLATDGVGAGPDVPSNEYRFCLQDRVVCLRQTPDAVWYRSVLPPSSLPLDEDMQEAQTLAWIQDYFQLEVDLPKLYDEWSTRDPVFNSLRHRFSGIRILRQDPFECLLSFICSSNNNIKRITKMVRSLGTEYSPALLSLPPPEDAVEGLEVENYHPFPAPSVLAAPEVATNLRRLGFGYRADFIQKTAKMLVDSHGGPKDTLHRPEPAEEWLHTLRQMATEEARAELVKLMGVGRKVADCVLLMSLDKREVVPVDTHVHDIAKKHYGLSGGKAKANMTPQLYDMVNSKLAGVWGAYAGWAHSVSRPA</sequence>
<dbReference type="HOGENOM" id="CLU_027543_3_2_1"/>
<comment type="similarity">
    <text evidence="1">Belongs to the type-1 OGG1 family.</text>
</comment>
<gene>
    <name evidence="12" type="ORF">PHLGIDRAFT_68089</name>
</gene>
<evidence type="ECO:0000256" key="4">
    <source>
        <dbReference type="ARBA" id="ARBA00022801"/>
    </source>
</evidence>
<dbReference type="EMBL" id="KN840470">
    <property type="protein sequence ID" value="KIP09076.1"/>
    <property type="molecule type" value="Genomic_DNA"/>
</dbReference>
<evidence type="ECO:0000256" key="7">
    <source>
        <dbReference type="ARBA" id="ARBA00023268"/>
    </source>
</evidence>
<dbReference type="SUPFAM" id="SSF55945">
    <property type="entry name" value="TATA-box binding protein-like"/>
    <property type="match status" value="1"/>
</dbReference>
<dbReference type="PANTHER" id="PTHR10242:SF2">
    <property type="entry name" value="N-GLYCOSYLASE_DNA LYASE"/>
    <property type="match status" value="1"/>
</dbReference>
<dbReference type="GO" id="GO:0140078">
    <property type="term" value="F:class I DNA-(apurinic or apyrimidinic site) endonuclease activity"/>
    <property type="evidence" value="ECO:0007669"/>
    <property type="project" value="UniProtKB-EC"/>
</dbReference>
<dbReference type="GO" id="GO:0006289">
    <property type="term" value="P:nucleotide-excision repair"/>
    <property type="evidence" value="ECO:0007669"/>
    <property type="project" value="InterPro"/>
</dbReference>
<evidence type="ECO:0000259" key="11">
    <source>
        <dbReference type="SMART" id="SM00478"/>
    </source>
</evidence>
<evidence type="ECO:0000256" key="9">
    <source>
        <dbReference type="ARBA" id="ARBA00044632"/>
    </source>
</evidence>
<keyword evidence="7" id="KW-0511">Multifunctional enzyme</keyword>
<dbReference type="Gene3D" id="3.30.310.40">
    <property type="match status" value="1"/>
</dbReference>
<dbReference type="STRING" id="745531.A0A0C3S1N7"/>
<dbReference type="GO" id="GO:0005634">
    <property type="term" value="C:nucleus"/>
    <property type="evidence" value="ECO:0007669"/>
    <property type="project" value="TreeGrafter"/>
</dbReference>
<dbReference type="GO" id="GO:0003684">
    <property type="term" value="F:damaged DNA binding"/>
    <property type="evidence" value="ECO:0007669"/>
    <property type="project" value="InterPro"/>
</dbReference>
<dbReference type="Gene3D" id="1.10.340.30">
    <property type="entry name" value="Hypothetical protein, domain 2"/>
    <property type="match status" value="1"/>
</dbReference>
<comment type="catalytic activity">
    <reaction evidence="9">
        <text>2'-deoxyribonucleotide-(2'-deoxyribose 5'-phosphate)-2'-deoxyribonucleotide-DNA = a 3'-end 2'-deoxyribonucleotide-(2,3-dehydro-2,3-deoxyribose 5'-phosphate)-DNA + a 5'-end 5'-phospho-2'-deoxyribonucleoside-DNA + H(+)</text>
        <dbReference type="Rhea" id="RHEA:66592"/>
        <dbReference type="Rhea" id="RHEA-COMP:13180"/>
        <dbReference type="Rhea" id="RHEA-COMP:16897"/>
        <dbReference type="Rhea" id="RHEA-COMP:17067"/>
        <dbReference type="ChEBI" id="CHEBI:15378"/>
        <dbReference type="ChEBI" id="CHEBI:136412"/>
        <dbReference type="ChEBI" id="CHEBI:157695"/>
        <dbReference type="ChEBI" id="CHEBI:167181"/>
        <dbReference type="EC" id="4.2.99.18"/>
    </reaction>
</comment>
<accession>A0A0C3S1N7</accession>
<keyword evidence="6" id="KW-0456">Lyase</keyword>
<dbReference type="InterPro" id="IPR052054">
    <property type="entry name" value="Oxidative_DNA_repair_enzyme"/>
</dbReference>
<dbReference type="OrthoDB" id="238681at2759"/>
<feature type="domain" description="HhH-GPD" evidence="11">
    <location>
        <begin position="150"/>
        <end position="340"/>
    </location>
</feature>
<dbReference type="InterPro" id="IPR011257">
    <property type="entry name" value="DNA_glycosylase"/>
</dbReference>
<evidence type="ECO:0000256" key="5">
    <source>
        <dbReference type="ARBA" id="ARBA00023204"/>
    </source>
</evidence>